<sequence length="148" mass="15132">MRRRRVTVAAAEPLAGKADDGAAPVGLRRFVVRSYRGHPPPSRRLLRPLDPAAAELDPAVGGPDLATVAPETRPRAAPSHGLQGEATESGGRTDDVGGGGWRAYDDGGDSGRADGGEGSPAPAPAPSTGRGWGGGRVVREWGTALVRV</sequence>
<organism evidence="2">
    <name type="scientific">Oryza sativa subsp. japonica</name>
    <name type="common">Rice</name>
    <dbReference type="NCBI Taxonomy" id="39947"/>
    <lineage>
        <taxon>Eukaryota</taxon>
        <taxon>Viridiplantae</taxon>
        <taxon>Streptophyta</taxon>
        <taxon>Embryophyta</taxon>
        <taxon>Tracheophyta</taxon>
        <taxon>Spermatophyta</taxon>
        <taxon>Magnoliopsida</taxon>
        <taxon>Liliopsida</taxon>
        <taxon>Poales</taxon>
        <taxon>Poaceae</taxon>
        <taxon>BOP clade</taxon>
        <taxon>Oryzoideae</taxon>
        <taxon>Oryzeae</taxon>
        <taxon>Oryzinae</taxon>
        <taxon>Oryza</taxon>
        <taxon>Oryza sativa</taxon>
    </lineage>
</organism>
<gene>
    <name evidence="2" type="ORF">OsJ_10773</name>
</gene>
<proteinExistence type="predicted"/>
<feature type="compositionally biased region" description="Basic and acidic residues" evidence="1">
    <location>
        <begin position="103"/>
        <end position="115"/>
    </location>
</feature>
<accession>B9F8C8</accession>
<reference evidence="2" key="2">
    <citation type="submission" date="2008-12" db="EMBL/GenBank/DDBJ databases">
        <title>Improved gene annotation of the rice (Oryza sativa) genomes.</title>
        <authorList>
            <person name="Wang J."/>
            <person name="Li R."/>
            <person name="Fan W."/>
            <person name="Huang Q."/>
            <person name="Zhang J."/>
            <person name="Zhou Y."/>
            <person name="Hu Y."/>
            <person name="Zi S."/>
            <person name="Li J."/>
            <person name="Ni P."/>
            <person name="Zheng H."/>
            <person name="Zhang Y."/>
            <person name="Zhao M."/>
            <person name="Hao Q."/>
            <person name="McDermott J."/>
            <person name="Samudrala R."/>
            <person name="Kristiansen K."/>
            <person name="Wong G.K.-S."/>
        </authorList>
    </citation>
    <scope>NUCLEOTIDE SEQUENCE</scope>
</reference>
<evidence type="ECO:0000256" key="1">
    <source>
        <dbReference type="SAM" id="MobiDB-lite"/>
    </source>
</evidence>
<dbReference type="EMBL" id="CM000140">
    <property type="protein sequence ID" value="EEE59026.1"/>
    <property type="molecule type" value="Genomic_DNA"/>
</dbReference>
<reference evidence="2" key="1">
    <citation type="journal article" date="2005" name="PLoS Biol.">
        <title>The genomes of Oryza sativa: a history of duplications.</title>
        <authorList>
            <person name="Yu J."/>
            <person name="Wang J."/>
            <person name="Lin W."/>
            <person name="Li S."/>
            <person name="Li H."/>
            <person name="Zhou J."/>
            <person name="Ni P."/>
            <person name="Dong W."/>
            <person name="Hu S."/>
            <person name="Zeng C."/>
            <person name="Zhang J."/>
            <person name="Zhang Y."/>
            <person name="Li R."/>
            <person name="Xu Z."/>
            <person name="Li S."/>
            <person name="Li X."/>
            <person name="Zheng H."/>
            <person name="Cong L."/>
            <person name="Lin L."/>
            <person name="Yin J."/>
            <person name="Geng J."/>
            <person name="Li G."/>
            <person name="Shi J."/>
            <person name="Liu J."/>
            <person name="Lv H."/>
            <person name="Li J."/>
            <person name="Wang J."/>
            <person name="Deng Y."/>
            <person name="Ran L."/>
            <person name="Shi X."/>
            <person name="Wang X."/>
            <person name="Wu Q."/>
            <person name="Li C."/>
            <person name="Ren X."/>
            <person name="Wang J."/>
            <person name="Wang X."/>
            <person name="Li D."/>
            <person name="Liu D."/>
            <person name="Zhang X."/>
            <person name="Ji Z."/>
            <person name="Zhao W."/>
            <person name="Sun Y."/>
            <person name="Zhang Z."/>
            <person name="Bao J."/>
            <person name="Han Y."/>
            <person name="Dong L."/>
            <person name="Ji J."/>
            <person name="Chen P."/>
            <person name="Wu S."/>
            <person name="Liu J."/>
            <person name="Xiao Y."/>
            <person name="Bu D."/>
            <person name="Tan J."/>
            <person name="Yang L."/>
            <person name="Ye C."/>
            <person name="Zhang J."/>
            <person name="Xu J."/>
            <person name="Zhou Y."/>
            <person name="Yu Y."/>
            <person name="Zhang B."/>
            <person name="Zhuang S."/>
            <person name="Wei H."/>
            <person name="Liu B."/>
            <person name="Lei M."/>
            <person name="Yu H."/>
            <person name="Li Y."/>
            <person name="Xu H."/>
            <person name="Wei S."/>
            <person name="He X."/>
            <person name="Fang L."/>
            <person name="Zhang Z."/>
            <person name="Zhang Y."/>
            <person name="Huang X."/>
            <person name="Su Z."/>
            <person name="Tong W."/>
            <person name="Li J."/>
            <person name="Tong Z."/>
            <person name="Li S."/>
            <person name="Ye J."/>
            <person name="Wang L."/>
            <person name="Fang L."/>
            <person name="Lei T."/>
            <person name="Chen C."/>
            <person name="Chen H."/>
            <person name="Xu Z."/>
            <person name="Li H."/>
            <person name="Huang H."/>
            <person name="Zhang F."/>
            <person name="Xu H."/>
            <person name="Li N."/>
            <person name="Zhao C."/>
            <person name="Li S."/>
            <person name="Dong L."/>
            <person name="Huang Y."/>
            <person name="Li L."/>
            <person name="Xi Y."/>
            <person name="Qi Q."/>
            <person name="Li W."/>
            <person name="Zhang B."/>
            <person name="Hu W."/>
            <person name="Zhang Y."/>
            <person name="Tian X."/>
            <person name="Jiao Y."/>
            <person name="Liang X."/>
            <person name="Jin J."/>
            <person name="Gao L."/>
            <person name="Zheng W."/>
            <person name="Hao B."/>
            <person name="Liu S."/>
            <person name="Wang W."/>
            <person name="Yuan L."/>
            <person name="Cao M."/>
            <person name="McDermott J."/>
            <person name="Samudrala R."/>
            <person name="Wang J."/>
            <person name="Wong G.K."/>
            <person name="Yang H."/>
        </authorList>
    </citation>
    <scope>NUCLEOTIDE SEQUENCE [LARGE SCALE GENOMIC DNA]</scope>
</reference>
<evidence type="ECO:0000313" key="2">
    <source>
        <dbReference type="EMBL" id="EEE59026.1"/>
    </source>
</evidence>
<dbReference type="Proteomes" id="UP000007752">
    <property type="component" value="Chromosome 3"/>
</dbReference>
<feature type="region of interest" description="Disordered" evidence="1">
    <location>
        <begin position="1"/>
        <end position="136"/>
    </location>
</feature>
<protein>
    <submittedName>
        <fullName evidence="2">Uncharacterized protein</fullName>
    </submittedName>
</protein>
<dbReference type="AlphaFoldDB" id="B9F8C8"/>
<feature type="compositionally biased region" description="Low complexity" evidence="1">
    <location>
        <begin position="48"/>
        <end position="59"/>
    </location>
</feature>
<name>B9F8C8_ORYSJ</name>